<dbReference type="OrthoDB" id="27584at2157"/>
<evidence type="ECO:0000259" key="2">
    <source>
        <dbReference type="Pfam" id="PF25939"/>
    </source>
</evidence>
<reference evidence="3" key="2">
    <citation type="submission" date="2020-09" db="EMBL/GenBank/DDBJ databases">
        <authorList>
            <person name="Sun Q."/>
            <person name="Ohkuma M."/>
        </authorList>
    </citation>
    <scope>NUCLEOTIDE SEQUENCE</scope>
    <source>
        <strain evidence="3">JCM 10088</strain>
    </source>
</reference>
<dbReference type="InterPro" id="IPR058288">
    <property type="entry name" value="DUF7982"/>
</dbReference>
<keyword evidence="1" id="KW-0812">Transmembrane</keyword>
<dbReference type="AlphaFoldDB" id="A0A830GQU1"/>
<proteinExistence type="predicted"/>
<keyword evidence="1" id="KW-1133">Transmembrane helix</keyword>
<evidence type="ECO:0000256" key="1">
    <source>
        <dbReference type="SAM" id="Phobius"/>
    </source>
</evidence>
<dbReference type="RefSeq" id="WP_188595520.1">
    <property type="nucleotide sequence ID" value="NZ_BMNL01000001.1"/>
</dbReference>
<evidence type="ECO:0000313" key="3">
    <source>
        <dbReference type="EMBL" id="GGP19021.1"/>
    </source>
</evidence>
<feature type="transmembrane region" description="Helical" evidence="1">
    <location>
        <begin position="6"/>
        <end position="24"/>
    </location>
</feature>
<reference evidence="3" key="1">
    <citation type="journal article" date="2014" name="Int. J. Syst. Evol. Microbiol.">
        <title>Complete genome sequence of Corynebacterium casei LMG S-19264T (=DSM 44701T), isolated from a smear-ripened cheese.</title>
        <authorList>
            <consortium name="US DOE Joint Genome Institute (JGI-PGF)"/>
            <person name="Walter F."/>
            <person name="Albersmeier A."/>
            <person name="Kalinowski J."/>
            <person name="Ruckert C."/>
        </authorList>
    </citation>
    <scope>NUCLEOTIDE SEQUENCE</scope>
    <source>
        <strain evidence="3">JCM 10088</strain>
    </source>
</reference>
<dbReference type="Proteomes" id="UP000610960">
    <property type="component" value="Unassembled WGS sequence"/>
</dbReference>
<dbReference type="Pfam" id="PF25939">
    <property type="entry name" value="DUF7982"/>
    <property type="match status" value="1"/>
</dbReference>
<organism evidence="3 4">
    <name type="scientific">Thermocladium modestius</name>
    <dbReference type="NCBI Taxonomy" id="62609"/>
    <lineage>
        <taxon>Archaea</taxon>
        <taxon>Thermoproteota</taxon>
        <taxon>Thermoprotei</taxon>
        <taxon>Thermoproteales</taxon>
        <taxon>Thermoproteaceae</taxon>
        <taxon>Thermocladium</taxon>
    </lineage>
</organism>
<gene>
    <name evidence="3" type="ORF">GCM10007981_01020</name>
</gene>
<name>A0A830GQU1_9CREN</name>
<protein>
    <recommendedName>
        <fullName evidence="2">DUF7982 domain-containing protein</fullName>
    </recommendedName>
</protein>
<sequence>MSGDLGPSLAVVGVGLAVIGLLITRSIPLTILGASVAVMGVLAGWGEGAVEESLLGLSSASWDDLALLLEAVGAVGRAVYIPSALTEDSRPCALIPQGGEGVWGGFSGKLPAGFVVRYGPGPSGIGLRLATMGSKAVEACMEAGAVSGDLGSTLSNCLVNHLSLARRVEASSQGDSVTVVVWGSRAGAVYGGTVVEAVLGSPTASMVAALAAEALGRPVEVAGEEKERGDAARRGGGALRVSLRVV</sequence>
<comment type="caution">
    <text evidence="3">The sequence shown here is derived from an EMBL/GenBank/DDBJ whole genome shotgun (WGS) entry which is preliminary data.</text>
</comment>
<feature type="domain" description="DUF7982" evidence="2">
    <location>
        <begin position="57"/>
        <end position="230"/>
    </location>
</feature>
<dbReference type="EMBL" id="BMNL01000001">
    <property type="protein sequence ID" value="GGP19021.1"/>
    <property type="molecule type" value="Genomic_DNA"/>
</dbReference>
<accession>A0A830GQU1</accession>
<keyword evidence="4" id="KW-1185">Reference proteome</keyword>
<keyword evidence="1" id="KW-0472">Membrane</keyword>
<evidence type="ECO:0000313" key="4">
    <source>
        <dbReference type="Proteomes" id="UP000610960"/>
    </source>
</evidence>